<dbReference type="CDD" id="cd09879">
    <property type="entry name" value="PIN_VapC_AF0591-like"/>
    <property type="match status" value="1"/>
</dbReference>
<dbReference type="InterPro" id="IPR041120">
    <property type="entry name" value="PIN_9"/>
</dbReference>
<dbReference type="SMART" id="SM00670">
    <property type="entry name" value="PINc"/>
    <property type="match status" value="1"/>
</dbReference>
<dbReference type="EMBL" id="JAWDKC010000011">
    <property type="protein sequence ID" value="MDV0444923.1"/>
    <property type="molecule type" value="Genomic_DNA"/>
</dbReference>
<dbReference type="InterPro" id="IPR029060">
    <property type="entry name" value="PIN-like_dom_sf"/>
</dbReference>
<dbReference type="Proteomes" id="UP001272052">
    <property type="component" value="Unassembled WGS sequence"/>
</dbReference>
<accession>A0ABU3VNF0</accession>
<gene>
    <name evidence="3" type="ORF">MmiAt1_04720</name>
</gene>
<dbReference type="SUPFAM" id="SSF88723">
    <property type="entry name" value="PIN domain-like"/>
    <property type="match status" value="1"/>
</dbReference>
<evidence type="ECO:0000259" key="2">
    <source>
        <dbReference type="SMART" id="SM00670"/>
    </source>
</evidence>
<organism evidence="3 4">
    <name type="scientific">Methanimicrococcus hacksteinii</name>
    <dbReference type="NCBI Taxonomy" id="3028293"/>
    <lineage>
        <taxon>Archaea</taxon>
        <taxon>Methanobacteriati</taxon>
        <taxon>Methanobacteriota</taxon>
        <taxon>Stenosarchaea group</taxon>
        <taxon>Methanomicrobia</taxon>
        <taxon>Methanosarcinales</taxon>
        <taxon>Methanosarcinaceae</taxon>
        <taxon>Methanimicrococcus</taxon>
    </lineage>
</organism>
<feature type="region of interest" description="Disordered" evidence="1">
    <location>
        <begin position="1"/>
        <end position="22"/>
    </location>
</feature>
<sequence>MSVSSKTEADNLSAAESSSGPGYDSNSAVLIDTNGFMIPVQFGVDIFSELRRLGFSEFLTISAVVSELEKISKTVSGNDRVAARVALQLSQKCGLLEIEHGQGVRKYADNIIIEAAVKHPVSVLTNDAGLRQKLMKRGVQVISMRQMNRLDIINQK</sequence>
<comment type="caution">
    <text evidence="3">The sequence shown here is derived from an EMBL/GenBank/DDBJ whole genome shotgun (WGS) entry which is preliminary data.</text>
</comment>
<keyword evidence="4" id="KW-1185">Reference proteome</keyword>
<evidence type="ECO:0000256" key="1">
    <source>
        <dbReference type="SAM" id="MobiDB-lite"/>
    </source>
</evidence>
<evidence type="ECO:0000313" key="3">
    <source>
        <dbReference type="EMBL" id="MDV0444923.1"/>
    </source>
</evidence>
<reference evidence="3 4" key="1">
    <citation type="submission" date="2023-06" db="EMBL/GenBank/DDBJ databases">
        <title>Genome sequence of Methanimicrococcus sp. At1.</title>
        <authorList>
            <person name="Protasov E."/>
            <person name="Platt K."/>
            <person name="Poehlein A."/>
            <person name="Daniel R."/>
            <person name="Brune A."/>
        </authorList>
    </citation>
    <scope>NUCLEOTIDE SEQUENCE [LARGE SCALE GENOMIC DNA]</scope>
    <source>
        <strain evidence="3 4">At1</strain>
    </source>
</reference>
<proteinExistence type="predicted"/>
<evidence type="ECO:0000313" key="4">
    <source>
        <dbReference type="Proteomes" id="UP001272052"/>
    </source>
</evidence>
<feature type="domain" description="PIN" evidence="2">
    <location>
        <begin position="27"/>
        <end position="132"/>
    </location>
</feature>
<dbReference type="RefSeq" id="WP_318785335.1">
    <property type="nucleotide sequence ID" value="NZ_JAWDKC010000011.1"/>
</dbReference>
<protein>
    <recommendedName>
        <fullName evidence="2">PIN domain-containing protein</fullName>
    </recommendedName>
</protein>
<name>A0ABU3VNF0_9EURY</name>
<dbReference type="InterPro" id="IPR002716">
    <property type="entry name" value="PIN_dom"/>
</dbReference>
<dbReference type="Gene3D" id="3.40.50.1010">
    <property type="entry name" value="5'-nuclease"/>
    <property type="match status" value="1"/>
</dbReference>
<dbReference type="Pfam" id="PF18477">
    <property type="entry name" value="PIN_9"/>
    <property type="match status" value="1"/>
</dbReference>